<reference evidence="2 3" key="1">
    <citation type="journal article" date="2010" name="Stand. Genomic Sci.">
        <title>Complete genome sequence of Haliangium ochraceum type strain (SMP-2).</title>
        <authorList>
            <consortium name="US DOE Joint Genome Institute (JGI-PGF)"/>
            <person name="Ivanova N."/>
            <person name="Daum C."/>
            <person name="Lang E."/>
            <person name="Abt B."/>
            <person name="Kopitz M."/>
            <person name="Saunders E."/>
            <person name="Lapidus A."/>
            <person name="Lucas S."/>
            <person name="Glavina Del Rio T."/>
            <person name="Nolan M."/>
            <person name="Tice H."/>
            <person name="Copeland A."/>
            <person name="Cheng J.F."/>
            <person name="Chen F."/>
            <person name="Bruce D."/>
            <person name="Goodwin L."/>
            <person name="Pitluck S."/>
            <person name="Mavromatis K."/>
            <person name="Pati A."/>
            <person name="Mikhailova N."/>
            <person name="Chen A."/>
            <person name="Palaniappan K."/>
            <person name="Land M."/>
            <person name="Hauser L."/>
            <person name="Chang Y.J."/>
            <person name="Jeffries C.D."/>
            <person name="Detter J.C."/>
            <person name="Brettin T."/>
            <person name="Rohde M."/>
            <person name="Goker M."/>
            <person name="Bristow J."/>
            <person name="Markowitz V."/>
            <person name="Eisen J.A."/>
            <person name="Hugenholtz P."/>
            <person name="Kyrpides N.C."/>
            <person name="Klenk H.P."/>
        </authorList>
    </citation>
    <scope>NUCLEOTIDE SEQUENCE [LARGE SCALE GENOMIC DNA]</scope>
    <source>
        <strain evidence="3">DSM 14365 / CIP 107738 / JCM 11303 / AJ 13395 / SMP-2</strain>
    </source>
</reference>
<dbReference type="PRINTS" id="PR00103">
    <property type="entry name" value="CAMPKINASE"/>
</dbReference>
<dbReference type="SMART" id="SM00100">
    <property type="entry name" value="cNMP"/>
    <property type="match status" value="1"/>
</dbReference>
<dbReference type="GO" id="GO:0003700">
    <property type="term" value="F:DNA-binding transcription factor activity"/>
    <property type="evidence" value="ECO:0007669"/>
    <property type="project" value="TreeGrafter"/>
</dbReference>
<dbReference type="CDD" id="cd00038">
    <property type="entry name" value="CAP_ED"/>
    <property type="match status" value="1"/>
</dbReference>
<dbReference type="InterPro" id="IPR014710">
    <property type="entry name" value="RmlC-like_jellyroll"/>
</dbReference>
<evidence type="ECO:0000259" key="1">
    <source>
        <dbReference type="PROSITE" id="PS50042"/>
    </source>
</evidence>
<gene>
    <name evidence="2" type="ordered locus">Hoch_5645</name>
</gene>
<dbReference type="EMBL" id="CP001804">
    <property type="protein sequence ID" value="ACY18122.1"/>
    <property type="molecule type" value="Genomic_DNA"/>
</dbReference>
<feature type="domain" description="Cyclic nucleotide-binding" evidence="1">
    <location>
        <begin position="12"/>
        <end position="110"/>
    </location>
</feature>
<dbReference type="RefSeq" id="WP_012830714.1">
    <property type="nucleotide sequence ID" value="NC_013440.1"/>
</dbReference>
<dbReference type="GO" id="GO:0005829">
    <property type="term" value="C:cytosol"/>
    <property type="evidence" value="ECO:0007669"/>
    <property type="project" value="TreeGrafter"/>
</dbReference>
<organism evidence="2 3">
    <name type="scientific">Haliangium ochraceum (strain DSM 14365 / JCM 11303 / SMP-2)</name>
    <dbReference type="NCBI Taxonomy" id="502025"/>
    <lineage>
        <taxon>Bacteria</taxon>
        <taxon>Pseudomonadati</taxon>
        <taxon>Myxococcota</taxon>
        <taxon>Polyangia</taxon>
        <taxon>Haliangiales</taxon>
        <taxon>Kofleriaceae</taxon>
        <taxon>Haliangium</taxon>
    </lineage>
</organism>
<keyword evidence="3" id="KW-1185">Reference proteome</keyword>
<dbReference type="Proteomes" id="UP000001880">
    <property type="component" value="Chromosome"/>
</dbReference>
<dbReference type="PROSITE" id="PS00889">
    <property type="entry name" value="CNMP_BINDING_2"/>
    <property type="match status" value="1"/>
</dbReference>
<dbReference type="PROSITE" id="PS50042">
    <property type="entry name" value="CNMP_BINDING_3"/>
    <property type="match status" value="1"/>
</dbReference>
<dbReference type="InterPro" id="IPR018490">
    <property type="entry name" value="cNMP-bd_dom_sf"/>
</dbReference>
<dbReference type="InterPro" id="IPR050397">
    <property type="entry name" value="Env_Response_Regulators"/>
</dbReference>
<sequence length="240" mass="26396">MNIPVHHTIENYAAGSVIFQQGETAHALYVVESGAVELRRQVHVDEHVLAVLTAGEFFGEMGLLNQRTRSATAVVRRDARVRVITAEDFRAFLGQQDSFLTQMLGTLASRLDQANYQTEIFMYEHPDNRMVQSLCHAIDEQVQRGEGGRGAVHVPLTLRELAARASVSLDETVDVIERLANDGLIIPACAADIDDRGYVVAESELLVQYLDKATSKQHQRAGTWVGAGASTAASYRSDMN</sequence>
<dbReference type="InterPro" id="IPR000595">
    <property type="entry name" value="cNMP-bd_dom"/>
</dbReference>
<protein>
    <submittedName>
        <fullName evidence="2">Putative transcriptional regulator, Crp/Fnr family</fullName>
    </submittedName>
</protein>
<dbReference type="InterPro" id="IPR018488">
    <property type="entry name" value="cNMP-bd_CS"/>
</dbReference>
<name>D0LG97_HALO1</name>
<dbReference type="Pfam" id="PF00027">
    <property type="entry name" value="cNMP_binding"/>
    <property type="match status" value="1"/>
</dbReference>
<dbReference type="HOGENOM" id="CLU_075053_3_0_7"/>
<dbReference type="PANTHER" id="PTHR24567">
    <property type="entry name" value="CRP FAMILY TRANSCRIPTIONAL REGULATORY PROTEIN"/>
    <property type="match status" value="1"/>
</dbReference>
<dbReference type="eggNOG" id="COG0664">
    <property type="taxonomic scope" value="Bacteria"/>
</dbReference>
<dbReference type="Gene3D" id="2.60.120.10">
    <property type="entry name" value="Jelly Rolls"/>
    <property type="match status" value="1"/>
</dbReference>
<evidence type="ECO:0000313" key="3">
    <source>
        <dbReference type="Proteomes" id="UP000001880"/>
    </source>
</evidence>
<dbReference type="SUPFAM" id="SSF51206">
    <property type="entry name" value="cAMP-binding domain-like"/>
    <property type="match status" value="1"/>
</dbReference>
<dbReference type="AlphaFoldDB" id="D0LG97"/>
<dbReference type="OrthoDB" id="9784809at2"/>
<evidence type="ECO:0000313" key="2">
    <source>
        <dbReference type="EMBL" id="ACY18122.1"/>
    </source>
</evidence>
<proteinExistence type="predicted"/>
<dbReference type="PANTHER" id="PTHR24567:SF74">
    <property type="entry name" value="HTH-TYPE TRANSCRIPTIONAL REGULATOR ARCR"/>
    <property type="match status" value="1"/>
</dbReference>
<accession>D0LG97</accession>
<dbReference type="KEGG" id="hoh:Hoch_5645"/>
<dbReference type="STRING" id="502025.Hoch_5645"/>